<gene>
    <name evidence="2" type="ORF">J2853_001472</name>
</gene>
<proteinExistence type="predicted"/>
<dbReference type="RefSeq" id="WP_307556197.1">
    <property type="nucleotide sequence ID" value="NZ_JAUSQU010000001.1"/>
</dbReference>
<evidence type="ECO:0000256" key="1">
    <source>
        <dbReference type="SAM" id="MobiDB-lite"/>
    </source>
</evidence>
<sequence length="91" mass="9904">MPDLDLRSGTFFMSGDEHVDDDPDGDGDHRTEGEKHPLLTSLGADRGFGFTDQNLPNVLGLLMVDSEKPLLFFGLCEEFFASGLLGSEVTL</sequence>
<dbReference type="EMBL" id="JAUSQU010000001">
    <property type="protein sequence ID" value="MDP9842261.1"/>
    <property type="molecule type" value="Genomic_DNA"/>
</dbReference>
<feature type="compositionally biased region" description="Basic and acidic residues" evidence="1">
    <location>
        <begin position="26"/>
        <end position="35"/>
    </location>
</feature>
<comment type="caution">
    <text evidence="2">The sequence shown here is derived from an EMBL/GenBank/DDBJ whole genome shotgun (WGS) entry which is preliminary data.</text>
</comment>
<feature type="region of interest" description="Disordered" evidence="1">
    <location>
        <begin position="1"/>
        <end position="35"/>
    </location>
</feature>
<dbReference type="Proteomes" id="UP001225356">
    <property type="component" value="Unassembled WGS sequence"/>
</dbReference>
<organism evidence="2 3">
    <name type="scientific">Streptosporangium lutulentum</name>
    <dbReference type="NCBI Taxonomy" id="1461250"/>
    <lineage>
        <taxon>Bacteria</taxon>
        <taxon>Bacillati</taxon>
        <taxon>Actinomycetota</taxon>
        <taxon>Actinomycetes</taxon>
        <taxon>Streptosporangiales</taxon>
        <taxon>Streptosporangiaceae</taxon>
        <taxon>Streptosporangium</taxon>
    </lineage>
</organism>
<name>A0ABT9Q697_9ACTN</name>
<keyword evidence="3" id="KW-1185">Reference proteome</keyword>
<protein>
    <submittedName>
        <fullName evidence="2">Uncharacterized protein</fullName>
    </submittedName>
</protein>
<accession>A0ABT9Q697</accession>
<evidence type="ECO:0000313" key="3">
    <source>
        <dbReference type="Proteomes" id="UP001225356"/>
    </source>
</evidence>
<evidence type="ECO:0000313" key="2">
    <source>
        <dbReference type="EMBL" id="MDP9842261.1"/>
    </source>
</evidence>
<reference evidence="2 3" key="1">
    <citation type="submission" date="2023-07" db="EMBL/GenBank/DDBJ databases">
        <title>Sequencing the genomes of 1000 actinobacteria strains.</title>
        <authorList>
            <person name="Klenk H.-P."/>
        </authorList>
    </citation>
    <scope>NUCLEOTIDE SEQUENCE [LARGE SCALE GENOMIC DNA]</scope>
    <source>
        <strain evidence="2 3">DSM 46740</strain>
    </source>
</reference>